<feature type="region of interest" description="Disordered" evidence="16">
    <location>
        <begin position="2724"/>
        <end position="2749"/>
    </location>
</feature>
<feature type="compositionally biased region" description="Polar residues" evidence="16">
    <location>
        <begin position="2725"/>
        <end position="2734"/>
    </location>
</feature>
<dbReference type="Pfam" id="PF03256">
    <property type="entry name" value="ANAPC10"/>
    <property type="match status" value="1"/>
</dbReference>
<dbReference type="Gene3D" id="3.90.1750.10">
    <property type="entry name" value="Hect, E3 ligase catalytic domains"/>
    <property type="match status" value="1"/>
</dbReference>
<reference evidence="21 22" key="1">
    <citation type="submission" date="2024-07" db="EMBL/GenBank/DDBJ databases">
        <title>Chromosome-level genome assembly of the water stick insect Ranatra chinensis (Heteroptera: Nepidae).</title>
        <authorList>
            <person name="Liu X."/>
        </authorList>
    </citation>
    <scope>NUCLEOTIDE SEQUENCE [LARGE SCALE GENOMIC DNA]</scope>
    <source>
        <strain evidence="21">Cailab_2021Rc</strain>
        <tissue evidence="21">Muscle</tissue>
    </source>
</reference>
<evidence type="ECO:0000256" key="3">
    <source>
        <dbReference type="ARBA" id="ARBA00004906"/>
    </source>
</evidence>
<dbReference type="InterPro" id="IPR004939">
    <property type="entry name" value="APC_su10/DOC_dom"/>
</dbReference>
<evidence type="ECO:0000256" key="6">
    <source>
        <dbReference type="ARBA" id="ARBA00022553"/>
    </source>
</evidence>
<evidence type="ECO:0000259" key="19">
    <source>
        <dbReference type="PROSITE" id="PS50237"/>
    </source>
</evidence>
<dbReference type="SUPFAM" id="SSF63748">
    <property type="entry name" value="Tudor/PWWP/MBT"/>
    <property type="match status" value="1"/>
</dbReference>
<dbReference type="Gene3D" id="3.30.2160.10">
    <property type="entry name" value="Hect, E3 ligase catalytic domain"/>
    <property type="match status" value="1"/>
</dbReference>
<feature type="domain" description="UBA" evidence="17">
    <location>
        <begin position="413"/>
        <end position="461"/>
    </location>
</feature>
<dbReference type="SMART" id="SM00119">
    <property type="entry name" value="HECTc"/>
    <property type="match status" value="1"/>
</dbReference>
<feature type="repeat" description="RCC1" evidence="15">
    <location>
        <begin position="1988"/>
        <end position="2039"/>
    </location>
</feature>
<keyword evidence="7" id="KW-0808">Transferase</keyword>
<dbReference type="FunFam" id="3.30.2160.10:FF:000010">
    <property type="entry name" value="E3 ubiquitin-protein ligase HERC2 isoform X2"/>
    <property type="match status" value="1"/>
</dbReference>
<evidence type="ECO:0000256" key="5">
    <source>
        <dbReference type="ARBA" id="ARBA00022490"/>
    </source>
</evidence>
<dbReference type="GO" id="GO:0008270">
    <property type="term" value="F:zinc ion binding"/>
    <property type="evidence" value="ECO:0007669"/>
    <property type="project" value="UniProtKB-KW"/>
</dbReference>
<dbReference type="PROSITE" id="PS50012">
    <property type="entry name" value="RCC1_3"/>
    <property type="match status" value="14"/>
</dbReference>
<dbReference type="Pfam" id="PF00415">
    <property type="entry name" value="RCC1"/>
    <property type="match status" value="3"/>
</dbReference>
<dbReference type="PROSITE" id="PS50135">
    <property type="entry name" value="ZF_ZZ_2"/>
    <property type="match status" value="1"/>
</dbReference>
<evidence type="ECO:0000259" key="20">
    <source>
        <dbReference type="PROSITE" id="PS51284"/>
    </source>
</evidence>
<feature type="repeat" description="RCC1" evidence="15">
    <location>
        <begin position="903"/>
        <end position="954"/>
    </location>
</feature>
<dbReference type="Pfam" id="PF25390">
    <property type="entry name" value="WD40_RLD"/>
    <property type="match status" value="2"/>
</dbReference>
<dbReference type="InterPro" id="IPR058923">
    <property type="entry name" value="RCC1-like_dom"/>
</dbReference>
<evidence type="ECO:0000313" key="21">
    <source>
        <dbReference type="EMBL" id="KAL1138806.1"/>
    </source>
</evidence>
<evidence type="ECO:0000256" key="7">
    <source>
        <dbReference type="ARBA" id="ARBA00022679"/>
    </source>
</evidence>
<gene>
    <name evidence="21" type="ORF">AAG570_008868</name>
</gene>
<dbReference type="CDD" id="cd08664">
    <property type="entry name" value="APC10-HERC2"/>
    <property type="match status" value="1"/>
</dbReference>
<dbReference type="PRINTS" id="PR00633">
    <property type="entry name" value="RCCNDNSATION"/>
</dbReference>
<feature type="non-terminal residue" evidence="21">
    <location>
        <position position="1"/>
    </location>
</feature>
<comment type="caution">
    <text evidence="21">The sequence shown here is derived from an EMBL/GenBank/DDBJ whole genome shotgun (WGS) entry which is preliminary data.</text>
</comment>
<accession>A0ABD0YS91</accession>
<keyword evidence="8" id="KW-0479">Metal-binding</keyword>
<dbReference type="FunFam" id="2.30.30.30:FF:000015">
    <property type="entry name" value="E3 ubiquitin-protein ligase HERC2"/>
    <property type="match status" value="1"/>
</dbReference>
<dbReference type="InterPro" id="IPR037976">
    <property type="entry name" value="HERC2_APC10"/>
</dbReference>
<evidence type="ECO:0000256" key="14">
    <source>
        <dbReference type="PROSITE-ProRule" id="PRU00228"/>
    </source>
</evidence>
<feature type="domain" description="DOC" evidence="20">
    <location>
        <begin position="711"/>
        <end position="890"/>
    </location>
</feature>
<dbReference type="InterPro" id="IPR000433">
    <property type="entry name" value="Znf_ZZ"/>
</dbReference>
<dbReference type="FunFam" id="3.30.2410.10:FF:000006">
    <property type="entry name" value="probable E3 ubiquitin-protein ligase HERC1 isoform X2"/>
    <property type="match status" value="1"/>
</dbReference>
<dbReference type="Gene3D" id="2.130.10.30">
    <property type="entry name" value="Regulator of chromosome condensation 1/beta-lactamase-inhibitor protein II"/>
    <property type="match status" value="2"/>
</dbReference>
<evidence type="ECO:0000256" key="13">
    <source>
        <dbReference type="PROSITE-ProRule" id="PRU00104"/>
    </source>
</evidence>
<dbReference type="EC" id="2.3.2.26" evidence="4"/>
<evidence type="ECO:0000313" key="22">
    <source>
        <dbReference type="Proteomes" id="UP001558652"/>
    </source>
</evidence>
<evidence type="ECO:0000256" key="9">
    <source>
        <dbReference type="ARBA" id="ARBA00022737"/>
    </source>
</evidence>
<dbReference type="SUPFAM" id="SSF56204">
    <property type="entry name" value="Hect, E3 ligase catalytic domain"/>
    <property type="match status" value="1"/>
</dbReference>
<feature type="repeat" description="RCC1" evidence="15">
    <location>
        <begin position="1115"/>
        <end position="1166"/>
    </location>
</feature>
<evidence type="ECO:0000256" key="10">
    <source>
        <dbReference type="ARBA" id="ARBA00022771"/>
    </source>
</evidence>
<dbReference type="CDD" id="cd00078">
    <property type="entry name" value="HECTc"/>
    <property type="match status" value="1"/>
</dbReference>
<evidence type="ECO:0000256" key="16">
    <source>
        <dbReference type="SAM" id="MobiDB-lite"/>
    </source>
</evidence>
<dbReference type="GO" id="GO:0061630">
    <property type="term" value="F:ubiquitin protein ligase activity"/>
    <property type="evidence" value="ECO:0007669"/>
    <property type="project" value="UniProtKB-EC"/>
</dbReference>
<dbReference type="Pfam" id="PF11515">
    <property type="entry name" value="Cul7"/>
    <property type="match status" value="1"/>
</dbReference>
<evidence type="ECO:0000256" key="1">
    <source>
        <dbReference type="ARBA" id="ARBA00000885"/>
    </source>
</evidence>
<evidence type="ECO:0000256" key="15">
    <source>
        <dbReference type="PROSITE-ProRule" id="PRU00235"/>
    </source>
</evidence>
<dbReference type="SUPFAM" id="SSF49785">
    <property type="entry name" value="Galactose-binding domain-like"/>
    <property type="match status" value="1"/>
</dbReference>
<comment type="pathway">
    <text evidence="3">Protein modification; protein ubiquitination.</text>
</comment>
<dbReference type="InterPro" id="IPR051625">
    <property type="entry name" value="Signaling_Regulatory_Domain"/>
</dbReference>
<feature type="domain" description="ZZ-type" evidence="18">
    <location>
        <begin position="656"/>
        <end position="707"/>
    </location>
</feature>
<dbReference type="PROSITE" id="PS50237">
    <property type="entry name" value="HECT"/>
    <property type="match status" value="1"/>
</dbReference>
<proteinExistence type="predicted"/>
<feature type="repeat" description="RCC1" evidence="15">
    <location>
        <begin position="2094"/>
        <end position="2145"/>
    </location>
</feature>
<evidence type="ECO:0000256" key="2">
    <source>
        <dbReference type="ARBA" id="ARBA00004496"/>
    </source>
</evidence>
<dbReference type="FunFam" id="2.130.10.30:FF:000003">
    <property type="entry name" value="E3 ubiquitin-protein ligase HERC2 isoform X1"/>
    <property type="match status" value="1"/>
</dbReference>
<evidence type="ECO:0000256" key="8">
    <source>
        <dbReference type="ARBA" id="ARBA00022723"/>
    </source>
</evidence>
<protein>
    <recommendedName>
        <fullName evidence="4">HECT-type E3 ubiquitin transferase</fullName>
        <ecNumber evidence="4">2.3.2.26</ecNumber>
    </recommendedName>
</protein>
<keyword evidence="11 13" id="KW-0833">Ubl conjugation pathway</keyword>
<feature type="repeat" description="RCC1" evidence="15">
    <location>
        <begin position="1219"/>
        <end position="1270"/>
    </location>
</feature>
<feature type="repeat" description="RCC1" evidence="15">
    <location>
        <begin position="1009"/>
        <end position="1060"/>
    </location>
</feature>
<comment type="catalytic activity">
    <reaction evidence="1">
        <text>S-ubiquitinyl-[E2 ubiquitin-conjugating enzyme]-L-cysteine + [acceptor protein]-L-lysine = [E2 ubiquitin-conjugating enzyme]-L-cysteine + N(6)-ubiquitinyl-[acceptor protein]-L-lysine.</text>
        <dbReference type="EC" id="2.3.2.26"/>
    </reaction>
</comment>
<dbReference type="Gene3D" id="2.60.120.260">
    <property type="entry name" value="Galactose-binding domain-like"/>
    <property type="match status" value="1"/>
</dbReference>
<evidence type="ECO:0000259" key="17">
    <source>
        <dbReference type="PROSITE" id="PS50030"/>
    </source>
</evidence>
<feature type="active site" description="Glycyl thioester intermediate" evidence="13">
    <location>
        <position position="2683"/>
    </location>
</feature>
<evidence type="ECO:0000256" key="12">
    <source>
        <dbReference type="ARBA" id="ARBA00022833"/>
    </source>
</evidence>
<dbReference type="InterPro" id="IPR035983">
    <property type="entry name" value="Hect_E3_ubiquitin_ligase"/>
</dbReference>
<keyword evidence="12" id="KW-0862">Zinc</keyword>
<dbReference type="Gene3D" id="3.30.60.90">
    <property type="match status" value="1"/>
</dbReference>
<dbReference type="FunFam" id="2.130.10.30:FF:000004">
    <property type="entry name" value="E3 ubiquitin-protein ligase HERC2 isoform X2"/>
    <property type="match status" value="1"/>
</dbReference>
<dbReference type="SMART" id="SM00291">
    <property type="entry name" value="ZnF_ZZ"/>
    <property type="match status" value="1"/>
</dbReference>
<dbReference type="InterPro" id="IPR043145">
    <property type="entry name" value="Znf_ZZ_sf"/>
</dbReference>
<keyword evidence="10 14" id="KW-0863">Zinc-finger</keyword>
<feature type="repeat" description="RCC1" evidence="15">
    <location>
        <begin position="2198"/>
        <end position="2249"/>
    </location>
</feature>
<feature type="repeat" description="RCC1" evidence="15">
    <location>
        <begin position="1882"/>
        <end position="1933"/>
    </location>
</feature>
<dbReference type="SUPFAM" id="SSF57850">
    <property type="entry name" value="RING/U-box"/>
    <property type="match status" value="1"/>
</dbReference>
<keyword evidence="5" id="KW-0963">Cytoplasm</keyword>
<dbReference type="Gene3D" id="2.30.30.30">
    <property type="match status" value="1"/>
</dbReference>
<dbReference type="GO" id="GO:0005737">
    <property type="term" value="C:cytoplasm"/>
    <property type="evidence" value="ECO:0007669"/>
    <property type="project" value="UniProtKB-SubCell"/>
</dbReference>
<feature type="repeat" description="RCC1" evidence="15">
    <location>
        <begin position="1167"/>
        <end position="1218"/>
    </location>
</feature>
<dbReference type="InterPro" id="IPR021097">
    <property type="entry name" value="CPH_domain"/>
</dbReference>
<feature type="domain" description="HECT" evidence="19">
    <location>
        <begin position="2388"/>
        <end position="2715"/>
    </location>
</feature>
<keyword evidence="6" id="KW-0597">Phosphoprotein</keyword>
<evidence type="ECO:0000256" key="4">
    <source>
        <dbReference type="ARBA" id="ARBA00012485"/>
    </source>
</evidence>
<organism evidence="21 22">
    <name type="scientific">Ranatra chinensis</name>
    <dbReference type="NCBI Taxonomy" id="642074"/>
    <lineage>
        <taxon>Eukaryota</taxon>
        <taxon>Metazoa</taxon>
        <taxon>Ecdysozoa</taxon>
        <taxon>Arthropoda</taxon>
        <taxon>Hexapoda</taxon>
        <taxon>Insecta</taxon>
        <taxon>Pterygota</taxon>
        <taxon>Neoptera</taxon>
        <taxon>Paraneoptera</taxon>
        <taxon>Hemiptera</taxon>
        <taxon>Heteroptera</taxon>
        <taxon>Panheteroptera</taxon>
        <taxon>Nepomorpha</taxon>
        <taxon>Nepidae</taxon>
        <taxon>Ranatrinae</taxon>
        <taxon>Ranatra</taxon>
    </lineage>
</organism>
<dbReference type="SUPFAM" id="SSF50985">
    <property type="entry name" value="RCC1/BLIP-II"/>
    <property type="match status" value="2"/>
</dbReference>
<dbReference type="Gene3D" id="3.30.2410.10">
    <property type="entry name" value="Hect, E3 ligase catalytic domain"/>
    <property type="match status" value="1"/>
</dbReference>
<feature type="repeat" description="RCC1" evidence="15">
    <location>
        <begin position="2040"/>
        <end position="2091"/>
    </location>
</feature>
<dbReference type="PANTHER" id="PTHR22872">
    <property type="entry name" value="BTK-BINDING PROTEIN-RELATED"/>
    <property type="match status" value="1"/>
</dbReference>
<dbReference type="CDD" id="cd14402">
    <property type="entry name" value="UBA_HERC2"/>
    <property type="match status" value="1"/>
</dbReference>
<evidence type="ECO:0000259" key="18">
    <source>
        <dbReference type="PROSITE" id="PS50135"/>
    </source>
</evidence>
<dbReference type="Pfam" id="PF00632">
    <property type="entry name" value="HECT"/>
    <property type="match status" value="1"/>
</dbReference>
<feature type="repeat" description="RCC1" evidence="15">
    <location>
        <begin position="955"/>
        <end position="1008"/>
    </location>
</feature>
<dbReference type="InterPro" id="IPR000569">
    <property type="entry name" value="HECT_dom"/>
</dbReference>
<dbReference type="Pfam" id="PF00569">
    <property type="entry name" value="ZZ"/>
    <property type="match status" value="1"/>
</dbReference>
<dbReference type="InterPro" id="IPR000408">
    <property type="entry name" value="Reg_chr_condens"/>
</dbReference>
<name>A0ABD0YS91_9HEMI</name>
<comment type="subcellular location">
    <subcellularLocation>
        <location evidence="2">Cytoplasm</location>
    </subcellularLocation>
</comment>
<dbReference type="PROSITE" id="PS50030">
    <property type="entry name" value="UBA"/>
    <property type="match status" value="1"/>
</dbReference>
<dbReference type="EMBL" id="JBFDAA010000003">
    <property type="protein sequence ID" value="KAL1138806.1"/>
    <property type="molecule type" value="Genomic_DNA"/>
</dbReference>
<feature type="repeat" description="RCC1" evidence="15">
    <location>
        <begin position="1061"/>
        <end position="1112"/>
    </location>
</feature>
<evidence type="ECO:0000256" key="11">
    <source>
        <dbReference type="ARBA" id="ARBA00022786"/>
    </source>
</evidence>
<dbReference type="InterPro" id="IPR009091">
    <property type="entry name" value="RCC1/BLIP-II"/>
</dbReference>
<dbReference type="InterPro" id="IPR009060">
    <property type="entry name" value="UBA-like_sf"/>
</dbReference>
<keyword evidence="9" id="KW-0677">Repeat</keyword>
<dbReference type="InterPro" id="IPR014722">
    <property type="entry name" value="Rib_uL2_dom2"/>
</dbReference>
<feature type="repeat" description="RCC1" evidence="15">
    <location>
        <begin position="2146"/>
        <end position="2197"/>
    </location>
</feature>
<dbReference type="SUPFAM" id="SSF46934">
    <property type="entry name" value="UBA-like"/>
    <property type="match status" value="1"/>
</dbReference>
<dbReference type="InterPro" id="IPR015940">
    <property type="entry name" value="UBA"/>
</dbReference>
<feature type="repeat" description="RCC1" evidence="15">
    <location>
        <begin position="1934"/>
        <end position="1987"/>
    </location>
</feature>
<sequence>LITNFFQGSSNDGLVNINQSKHWASLGLVRAISVNPTLCKALCSRPWLDLLFSIISNKPPKSHLPAQVLTFRLLRSILSVGINDIEERYSIMERLLHILGDTSTICYADSIVYNTDVKSPVLITASHTSTLVEECICLIRCLHSLPEWNATCNQLLTAKLAVAADLLSHPLLNLQNEMDPEMVSSQSSAVAALLVLGGIDNRPRIGSDITTSGTVAGTIYSITQSGKLAVQLHSGNGIKVLPLHAVKLSQPLLFSLDHMPMTESLLETWATLLSLTTFTHSFKTVPAGCINLPLLHNQQQILAAVKAGRVLLQYQSRLRRVLRRPYSSFETLNECDDSESDPHSLLIHLLILNAVQPSPLKSEYTRAELEEAAVSVSQYLATQVHLSNEGDGKPIKCSQSPGLPSASPAHVPNLAPTPLIAQLMEMGFSRRTVETAIKVLGSDRGHSGLSVERLVAWLLEHPDEAVSQSPSVSSFEALSEKDSMSEDLCTSVTDEASTSVAQYNKRSDFLSNDEYAMYVRDTLVPGMLVRCCKAYEEVAENDIGRVIKVDHEGLHDLNVQVDWRGKGGQYWVRFIHIEILGFSSNTVAPPPIKVGDRVRVKPSVTVPKFKWGYIDYTSVGVVTGISYSGRRVTVNFPQQSNWTGLISEMELVPSCHTDVICNGCNLSPLTGPRFKCKTCENFNYCENCFYTLKVHRHFFNRITEPGSAAVFAGRPGRYIRHDFLQNTDPDIIEDWTQCIQSFCVSSRETWSIHLFDTLADNYWQSCGPQGKHWIHLDMQPDVLIHSLKMKVDPADSSYMPSLVVISGGSSYTSLQELAKVYVRNHDTVVTLLSDIKEYYPFIEIAIKHCWNGGIDCKIHALYITGRKKSLFSDIPSAVSFLASDSSEIQETNSTCTVSGNCSSKVFVWGLNDKDQLGGLKGSKVKYPVYSETLSALKPIYIAGGSKSLFIVSHYGKLFACGESTNGRLGLGYTNNVSIPRQLTSLSQYIIKKVSVHSGGKHAMALTIDGKVFSWGEGSDGNLGHGNMSSLEKPRLIETLKSKRIRDIACGSAHSAAITSNGELYTWGLGEYGRLGHGDFATQLKPKHVKALSGHHIIKVACGSRDAQTLALSSEGLVFSWGDGDFGKLGRGGSEGCDLPQNVEKLNGLGVCHIECGAQFSLALTKSGQVWTWGKGDYFRLGNGSDHHVRKPTLVEGLRSEKVIDVAVGALHCLAVCESGNVYAWGDNDHGQQGNGTTLVNRKPTIVLGFCDVKVNRVACGSSHSVAWVAPDSTPTVNHEPVLFSQTKDPLGISMLGLSEGEPGKETTNCGNQGLQRESLAHTILSLDSNVAKQNALQHVLNGLRIMYARDTVVAALQSHTKAQEPITEDVAEESVAPPIITSLTTEIAQGGGEAPASEAEVLALNNKWSPDSAESPLAAFPSLTTSSTSVSSRTSRMSASAMSIIAATLKCNPQMTANMMLGLSENNATETSTYDDFIALLGLNEVRMLVDLLKLAVVNRAGDAAKETLTTVLIGIAQSQNSAASMLLELCVTELEDVALNNNNLISVPMPVVRESSHPYIDDVSLNGIVKIPGAEELRVEFDRQCSTERRHDPLSISDPSGKTLVIKSGREWSDWSSPVVVPGDELRWKFSSDGSVNGWGWRFTVYPVVQLQNQLGCDRNVLSKPSVEVVMCLLEPCLSLTTQHTLVTRLAAALSSCAQLSSLGAEERMWCLERLHDVICSPLGKLLDITSMLQSETVDTSLSSLLKAMPIALLKQYEYEDPAVKGGKQLMHSPFFKALAALAADLGLDMLPCTSDMHKWVWFRRYCMATRVAAALIHRTTLPQQFCQEVQSKILELMPRSEELNLDHENHIVFKQEHDEQLLLWLNRRGDDWRLSWGGCGAIYGWGHNHRGQLGGVEGAKVRLPTVSESLSSLHPVQLIGGEQTLLAVTPDGKVYATGYGAGGRLGIGGTDTVLTPTLIDTLQTVFIKKVAVNSGGKHCLALSADGEVFSWGEGDDGQLGHGNKSMCDRPCLIEALHGKQVIDIACGGAHSAAITIHGELYTWGKGRYGRLGHGDSENQLKPKLVEALLGYHVIDVACGSGDAQTLAITEDDSVWSWGDGDYGKLGRGGSDGCKIPLKIESLAGLGVVKVECGSQFSVALTRSGSVYTWGKGDYHRLGHGTDDHVRRPRKVSALQGKKIISIATGSLHCVACSDQGEVFTWGDNDEGQLGDGSTNAIPKPRLVVALQGKKITRVACGSAHTLAWSTDKPLSSSRVPSRVPLEYDLLRELPPLLLRNRLVLLHHASDLICPIVTMLPLNGDISLNSLRSILVYSTKEAAFRKVVHSTMVRDRQHGPVVELNRIQVKRARAKGGLAGPDGIKSVFGQMVSKITFLTQESLFLPHRVWKVKFVGESVDDCGGGYSESIAEMCDELQNGSLPLLIPTPNGRDDTGTNRDCFLLNPLAKSGLHMNMYKFLGMLMGIAIRTGSPLSLNLAEPVWKQLAGMALTPADLTEIDRDYVPGLLCIRDMSSEDKDLQTLDMPFSTPSAAGTDVPLSSCYRRITMSNRHEYIKLALNYRIHEFDEQVTAVREGMAKVVPVPLLSLFSGYELETMVCGSPDIPLNLLKSVATYKGVDVTSSLVQWFWEVMEEFSNQERSLFLRFVWGRTRLPRTIADFRGRDFVLQVLDKYNPPDHFLPESYTCFFLLKMPRYSSKAILREKLKYAIHFCKSIDTDEYARVAMPGSTHTSTNSDSDGLDSFASEDVASIT</sequence>
<dbReference type="PROSITE" id="PS51284">
    <property type="entry name" value="DOC"/>
    <property type="match status" value="1"/>
</dbReference>
<dbReference type="SMART" id="SM01337">
    <property type="entry name" value="APC10"/>
    <property type="match status" value="1"/>
</dbReference>
<dbReference type="Proteomes" id="UP001558652">
    <property type="component" value="Unassembled WGS sequence"/>
</dbReference>
<dbReference type="GO" id="GO:0009966">
    <property type="term" value="P:regulation of signal transduction"/>
    <property type="evidence" value="ECO:0007669"/>
    <property type="project" value="UniProtKB-ARBA"/>
</dbReference>
<keyword evidence="22" id="KW-1185">Reference proteome</keyword>
<dbReference type="PANTHER" id="PTHR22872:SF2">
    <property type="entry name" value="INHIBITOR OF BRUTON TYROSINE KINASE"/>
    <property type="match status" value="1"/>
</dbReference>
<dbReference type="Gene3D" id="1.10.8.10">
    <property type="entry name" value="DNA helicase RuvA subunit, C-terminal domain"/>
    <property type="match status" value="1"/>
</dbReference>
<dbReference type="InterPro" id="IPR008979">
    <property type="entry name" value="Galactose-bd-like_sf"/>
</dbReference>